<dbReference type="Gene3D" id="3.40.30.10">
    <property type="entry name" value="Glutaredoxin"/>
    <property type="match status" value="1"/>
</dbReference>
<evidence type="ECO:0000259" key="7">
    <source>
        <dbReference type="Pfam" id="PF13462"/>
    </source>
</evidence>
<feature type="transmembrane region" description="Helical" evidence="6">
    <location>
        <begin position="37"/>
        <end position="59"/>
    </location>
</feature>
<keyword evidence="3" id="KW-0560">Oxidoreductase</keyword>
<evidence type="ECO:0000313" key="10">
    <source>
        <dbReference type="EMBL" id="CAB4840411.1"/>
    </source>
</evidence>
<evidence type="ECO:0000256" key="1">
    <source>
        <dbReference type="ARBA" id="ARBA00005791"/>
    </source>
</evidence>
<keyword evidence="4" id="KW-1015">Disulfide bond</keyword>
<keyword evidence="5" id="KW-0676">Redox-active center</keyword>
<evidence type="ECO:0000256" key="6">
    <source>
        <dbReference type="SAM" id="Phobius"/>
    </source>
</evidence>
<evidence type="ECO:0000256" key="2">
    <source>
        <dbReference type="ARBA" id="ARBA00022729"/>
    </source>
</evidence>
<dbReference type="SUPFAM" id="SSF52833">
    <property type="entry name" value="Thioredoxin-like"/>
    <property type="match status" value="1"/>
</dbReference>
<dbReference type="InterPro" id="IPR036249">
    <property type="entry name" value="Thioredoxin-like_sf"/>
</dbReference>
<keyword evidence="6" id="KW-0472">Membrane</keyword>
<dbReference type="Pfam" id="PF13462">
    <property type="entry name" value="Thioredoxin_4"/>
    <property type="match status" value="1"/>
</dbReference>
<evidence type="ECO:0000256" key="4">
    <source>
        <dbReference type="ARBA" id="ARBA00023157"/>
    </source>
</evidence>
<dbReference type="EMBL" id="CAEZXB010000001">
    <property type="protein sequence ID" value="CAB4664729.1"/>
    <property type="molecule type" value="Genomic_DNA"/>
</dbReference>
<sequence length="251" mass="26522">MAEESKESRSQARLAAAAERKALAEAAAKKARRSRMLVSLAVVAPILLVVIVGVSISLVKTKVDSTVTAPSIASKADGYGLVFNASAKPQIDVWEDFQCPACKNFEDANGATVHTLATTGKARVVFHSLSFLGAESVILANAGACAADEGKFLQFHDYLYKNQKPENSAYWGLNRVTAAGVAAGLPKKSFTECVKSGKFAKWVENIAADGAKANINQTPTVLINGKEIDRNSGAYIDSSLFNKALADAGVK</sequence>
<proteinExistence type="inferred from homology"/>
<dbReference type="AlphaFoldDB" id="A0A6J6LUX7"/>
<keyword evidence="6" id="KW-1133">Transmembrane helix</keyword>
<evidence type="ECO:0000256" key="5">
    <source>
        <dbReference type="ARBA" id="ARBA00023284"/>
    </source>
</evidence>
<organism evidence="8">
    <name type="scientific">freshwater metagenome</name>
    <dbReference type="NCBI Taxonomy" id="449393"/>
    <lineage>
        <taxon>unclassified sequences</taxon>
        <taxon>metagenomes</taxon>
        <taxon>ecological metagenomes</taxon>
    </lineage>
</organism>
<accession>A0A6J6LUX7</accession>
<dbReference type="PANTHER" id="PTHR13887:SF14">
    <property type="entry name" value="DISULFIDE BOND FORMATION PROTEIN D"/>
    <property type="match status" value="1"/>
</dbReference>
<evidence type="ECO:0000313" key="9">
    <source>
        <dbReference type="EMBL" id="CAB4694563.1"/>
    </source>
</evidence>
<dbReference type="EMBL" id="CAFBRC010000015">
    <property type="protein sequence ID" value="CAB5072747.1"/>
    <property type="molecule type" value="Genomic_DNA"/>
</dbReference>
<dbReference type="EMBL" id="CAEZXN010000014">
    <property type="protein sequence ID" value="CAB4694563.1"/>
    <property type="molecule type" value="Genomic_DNA"/>
</dbReference>
<gene>
    <name evidence="8" type="ORF">UFOPK2342_00064</name>
    <name evidence="9" type="ORF">UFOPK2423_00790</name>
    <name evidence="10" type="ORF">UFOPK3266_00122</name>
    <name evidence="11" type="ORF">UFOPK4367_00341</name>
</gene>
<comment type="similarity">
    <text evidence="1">Belongs to the thioredoxin family. DsbA subfamily.</text>
</comment>
<keyword evidence="2" id="KW-0732">Signal</keyword>
<evidence type="ECO:0000256" key="3">
    <source>
        <dbReference type="ARBA" id="ARBA00023002"/>
    </source>
</evidence>
<dbReference type="GO" id="GO:0016491">
    <property type="term" value="F:oxidoreductase activity"/>
    <property type="evidence" value="ECO:0007669"/>
    <property type="project" value="UniProtKB-KW"/>
</dbReference>
<dbReference type="InterPro" id="IPR012336">
    <property type="entry name" value="Thioredoxin-like_fold"/>
</dbReference>
<feature type="domain" description="Thioredoxin-like fold" evidence="7">
    <location>
        <begin position="84"/>
        <end position="232"/>
    </location>
</feature>
<evidence type="ECO:0000313" key="8">
    <source>
        <dbReference type="EMBL" id="CAB4664729.1"/>
    </source>
</evidence>
<evidence type="ECO:0000313" key="11">
    <source>
        <dbReference type="EMBL" id="CAB5072747.1"/>
    </source>
</evidence>
<reference evidence="8" key="1">
    <citation type="submission" date="2020-05" db="EMBL/GenBank/DDBJ databases">
        <authorList>
            <person name="Chiriac C."/>
            <person name="Salcher M."/>
            <person name="Ghai R."/>
            <person name="Kavagutti S V."/>
        </authorList>
    </citation>
    <scope>NUCLEOTIDE SEQUENCE</scope>
</reference>
<dbReference type="PANTHER" id="PTHR13887">
    <property type="entry name" value="GLUTATHIONE S-TRANSFERASE KAPPA"/>
    <property type="match status" value="1"/>
</dbReference>
<dbReference type="CDD" id="cd02972">
    <property type="entry name" value="DsbA_family"/>
    <property type="match status" value="1"/>
</dbReference>
<dbReference type="EMBL" id="CAFBAA010000002">
    <property type="protein sequence ID" value="CAB4840411.1"/>
    <property type="molecule type" value="Genomic_DNA"/>
</dbReference>
<protein>
    <submittedName>
        <fullName evidence="8">Unannotated protein</fullName>
    </submittedName>
</protein>
<keyword evidence="6" id="KW-0812">Transmembrane</keyword>
<name>A0A6J6LUX7_9ZZZZ</name>